<dbReference type="InterPro" id="IPR000380">
    <property type="entry name" value="Topo_IA"/>
</dbReference>
<keyword evidence="2" id="KW-0238">DNA-binding</keyword>
<gene>
    <name evidence="5" type="ORF">BME96_00985</name>
</gene>
<evidence type="ECO:0000259" key="4">
    <source>
        <dbReference type="PROSITE" id="PS52039"/>
    </source>
</evidence>
<dbReference type="PANTHER" id="PTHR11390:SF21">
    <property type="entry name" value="DNA TOPOISOMERASE 3-ALPHA"/>
    <property type="match status" value="1"/>
</dbReference>
<protein>
    <recommendedName>
        <fullName evidence="4">Topo IA-type catalytic domain-containing protein</fullName>
    </recommendedName>
</protein>
<dbReference type="EMBL" id="CP017962">
    <property type="protein sequence ID" value="APC46862.1"/>
    <property type="molecule type" value="Genomic_DNA"/>
</dbReference>
<dbReference type="KEGG" id="vhl:BME96_00985"/>
<dbReference type="InterPro" id="IPR013825">
    <property type="entry name" value="Topo_IA_cen_sub2"/>
</dbReference>
<dbReference type="GO" id="GO:0006310">
    <property type="term" value="P:DNA recombination"/>
    <property type="evidence" value="ECO:0007669"/>
    <property type="project" value="TreeGrafter"/>
</dbReference>
<proteinExistence type="predicted"/>
<dbReference type="GO" id="GO:0003677">
    <property type="term" value="F:DNA binding"/>
    <property type="evidence" value="ECO:0007669"/>
    <property type="project" value="UniProtKB-KW"/>
</dbReference>
<dbReference type="GO" id="GO:0043597">
    <property type="term" value="C:cytoplasmic replication fork"/>
    <property type="evidence" value="ECO:0007669"/>
    <property type="project" value="TreeGrafter"/>
</dbReference>
<dbReference type="GO" id="GO:0006281">
    <property type="term" value="P:DNA repair"/>
    <property type="evidence" value="ECO:0007669"/>
    <property type="project" value="TreeGrafter"/>
</dbReference>
<evidence type="ECO:0000256" key="3">
    <source>
        <dbReference type="ARBA" id="ARBA00023235"/>
    </source>
</evidence>
<evidence type="ECO:0000313" key="6">
    <source>
        <dbReference type="Proteomes" id="UP000182945"/>
    </source>
</evidence>
<name>A0AAC9IVK1_VIRHA</name>
<dbReference type="PROSITE" id="PS52039">
    <property type="entry name" value="TOPO_IA_2"/>
    <property type="match status" value="1"/>
</dbReference>
<dbReference type="Gene3D" id="1.10.460.10">
    <property type="entry name" value="Topoisomerase I, domain 2"/>
    <property type="match status" value="1"/>
</dbReference>
<dbReference type="InterPro" id="IPR025589">
    <property type="entry name" value="Toprim_C_rpt"/>
</dbReference>
<evidence type="ECO:0000256" key="1">
    <source>
        <dbReference type="ARBA" id="ARBA00023029"/>
    </source>
</evidence>
<feature type="domain" description="Topo IA-type catalytic" evidence="4">
    <location>
        <begin position="1"/>
        <end position="190"/>
    </location>
</feature>
<dbReference type="InterPro" id="IPR023405">
    <property type="entry name" value="Topo_IA_core_domain"/>
</dbReference>
<dbReference type="Pfam" id="PF01131">
    <property type="entry name" value="Topoisom_bac"/>
    <property type="match status" value="1"/>
</dbReference>
<accession>A0AAC9IVK1</accession>
<organism evidence="5 6">
    <name type="scientific">Virgibacillus halodenitrificans</name>
    <name type="common">Bacillus halodenitrificans</name>
    <dbReference type="NCBI Taxonomy" id="1482"/>
    <lineage>
        <taxon>Bacteria</taxon>
        <taxon>Bacillati</taxon>
        <taxon>Bacillota</taxon>
        <taxon>Bacilli</taxon>
        <taxon>Bacillales</taxon>
        <taxon>Bacillaceae</taxon>
        <taxon>Virgibacillus</taxon>
    </lineage>
</organism>
<keyword evidence="1" id="KW-0799">Topoisomerase</keyword>
<evidence type="ECO:0000256" key="2">
    <source>
        <dbReference type="ARBA" id="ARBA00023125"/>
    </source>
</evidence>
<dbReference type="InterPro" id="IPR003602">
    <property type="entry name" value="Topo_IA_DNA-bd_dom"/>
</dbReference>
<dbReference type="SMART" id="SM00437">
    <property type="entry name" value="TOP1Ac"/>
    <property type="match status" value="1"/>
</dbReference>
<dbReference type="InterPro" id="IPR013497">
    <property type="entry name" value="Topo_IA_cen"/>
</dbReference>
<dbReference type="SUPFAM" id="SSF56712">
    <property type="entry name" value="Prokaryotic type I DNA topoisomerase"/>
    <property type="match status" value="1"/>
</dbReference>
<dbReference type="Proteomes" id="UP000182945">
    <property type="component" value="Chromosome"/>
</dbReference>
<dbReference type="GO" id="GO:0003917">
    <property type="term" value="F:DNA topoisomerase type I (single strand cut, ATP-independent) activity"/>
    <property type="evidence" value="ECO:0007669"/>
    <property type="project" value="InterPro"/>
</dbReference>
<dbReference type="Gene3D" id="2.70.20.10">
    <property type="entry name" value="Topoisomerase I, domain 3"/>
    <property type="match status" value="1"/>
</dbReference>
<dbReference type="InterPro" id="IPR013824">
    <property type="entry name" value="Topo_IA_cen_sub1"/>
</dbReference>
<dbReference type="Pfam" id="PF13342">
    <property type="entry name" value="Toprim_Crpt"/>
    <property type="match status" value="1"/>
</dbReference>
<evidence type="ECO:0000313" key="5">
    <source>
        <dbReference type="EMBL" id="APC46862.1"/>
    </source>
</evidence>
<dbReference type="AlphaFoldDB" id="A0AAC9IVK1"/>
<dbReference type="PANTHER" id="PTHR11390">
    <property type="entry name" value="PROKARYOTIC DNA TOPOISOMERASE"/>
    <property type="match status" value="1"/>
</dbReference>
<reference evidence="5 6" key="1">
    <citation type="submission" date="2016-11" db="EMBL/GenBank/DDBJ databases">
        <title>Complete genome sequencing of Virgibacillus halodenitrificans PDB-F2.</title>
        <authorList>
            <person name="Sun Z."/>
            <person name="Zhou Y."/>
            <person name="Li H."/>
        </authorList>
    </citation>
    <scope>NUCLEOTIDE SEQUENCE [LARGE SCALE GENOMIC DNA]</scope>
    <source>
        <strain evidence="5 6">PDB-F2</strain>
    </source>
</reference>
<keyword evidence="3" id="KW-0413">Isomerase</keyword>
<dbReference type="GO" id="GO:0006265">
    <property type="term" value="P:DNA topological change"/>
    <property type="evidence" value="ECO:0007669"/>
    <property type="project" value="InterPro"/>
</dbReference>
<sequence>MFAPDYEYEEIKVAIDVKGINFEATGKVEKQLGWKSLFKNQQQAKKKEIVLPAMEKDQACQVNVEIAKGQTKAPKYYTEGQLINVMKYAGKEVDDEALQHTLKESEGIGTEATRASIIETLKHQLYIGIRKNQVTVLDKGKILCQAVEGTLLASPEMTAKWETYLKKIGKNEGSQEMFFNKIKQMIEFLMQEAPKKIGSMEQFLQQVNEKFFIGKCPRCNHEDGKIQDKGKFYGCSRYREGCTFTLPKKFLGKSISQINIKKLLGGEKTNLIKGFTSKKGKNFDASLRYDQTEQKITLYVFLYTAYLNFTNK</sequence>